<name>A0A4R4ZE65_9PSEU</name>
<dbReference type="Pfam" id="PF19690">
    <property type="entry name" value="DUF6191"/>
    <property type="match status" value="1"/>
</dbReference>
<evidence type="ECO:0000313" key="2">
    <source>
        <dbReference type="EMBL" id="TDD55579.1"/>
    </source>
</evidence>
<dbReference type="OrthoDB" id="4555106at2"/>
<comment type="caution">
    <text evidence="2">The sequence shown here is derived from an EMBL/GenBank/DDBJ whole genome shotgun (WGS) entry which is preliminary data.</text>
</comment>
<organism evidence="2 3">
    <name type="scientific">Saccharopolyspora elongata</name>
    <dbReference type="NCBI Taxonomy" id="2530387"/>
    <lineage>
        <taxon>Bacteria</taxon>
        <taxon>Bacillati</taxon>
        <taxon>Actinomycetota</taxon>
        <taxon>Actinomycetes</taxon>
        <taxon>Pseudonocardiales</taxon>
        <taxon>Pseudonocardiaceae</taxon>
        <taxon>Saccharopolyspora</taxon>
    </lineage>
</organism>
<evidence type="ECO:0000313" key="3">
    <source>
        <dbReference type="Proteomes" id="UP000294947"/>
    </source>
</evidence>
<keyword evidence="1" id="KW-1133">Transmembrane helix</keyword>
<dbReference type="AlphaFoldDB" id="A0A4R4ZE65"/>
<evidence type="ECO:0000256" key="1">
    <source>
        <dbReference type="SAM" id="Phobius"/>
    </source>
</evidence>
<feature type="transmembrane region" description="Helical" evidence="1">
    <location>
        <begin position="6"/>
        <end position="28"/>
    </location>
</feature>
<accession>A0A4R4ZE65</accession>
<protein>
    <submittedName>
        <fullName evidence="2">Uncharacterized protein</fullName>
    </submittedName>
</protein>
<keyword evidence="1" id="KW-0812">Transmembrane</keyword>
<dbReference type="RefSeq" id="WP_132480756.1">
    <property type="nucleotide sequence ID" value="NZ_SMKW01000003.1"/>
</dbReference>
<reference evidence="2 3" key="1">
    <citation type="submission" date="2019-03" db="EMBL/GenBank/DDBJ databases">
        <title>Draft genome sequences of novel Actinobacteria.</title>
        <authorList>
            <person name="Sahin N."/>
            <person name="Ay H."/>
            <person name="Saygin H."/>
        </authorList>
    </citation>
    <scope>NUCLEOTIDE SEQUENCE [LARGE SCALE GENOMIC DNA]</scope>
    <source>
        <strain evidence="2 3">7K502</strain>
    </source>
</reference>
<gene>
    <name evidence="2" type="ORF">E1288_03800</name>
</gene>
<dbReference type="Proteomes" id="UP000294947">
    <property type="component" value="Unassembled WGS sequence"/>
</dbReference>
<keyword evidence="1" id="KW-0472">Membrane</keyword>
<dbReference type="EMBL" id="SMKW01000003">
    <property type="protein sequence ID" value="TDD55579.1"/>
    <property type="molecule type" value="Genomic_DNA"/>
</dbReference>
<keyword evidence="3" id="KW-1185">Reference proteome</keyword>
<sequence length="105" mass="11456">MDSVEAALLWTIPGSVLLVVAVGAYELLQKRRRKRSGTPLAGAYVDEVTAFLYGTKRMELDHRDSMSMMRDDEAQGAPPSQDVDLDRGIVILRRDVPGAGPGEQA</sequence>
<dbReference type="InterPro" id="IPR045684">
    <property type="entry name" value="DUF6191"/>
</dbReference>
<proteinExistence type="predicted"/>